<dbReference type="InterPro" id="IPR035969">
    <property type="entry name" value="Rab-GAP_TBC_sf"/>
</dbReference>
<evidence type="ECO:0000313" key="4">
    <source>
        <dbReference type="Proteomes" id="UP000233837"/>
    </source>
</evidence>
<dbReference type="EMBL" id="KZ501977">
    <property type="protein sequence ID" value="PKU85709.1"/>
    <property type="molecule type" value="Genomic_DNA"/>
</dbReference>
<dbReference type="InterPro" id="IPR000195">
    <property type="entry name" value="Rab-GAP-TBC_dom"/>
</dbReference>
<protein>
    <recommendedName>
        <fullName evidence="2">Rab-GAP TBC domain-containing protein</fullName>
    </recommendedName>
</protein>
<dbReference type="STRING" id="906689.A0A2I0XCT2"/>
<dbReference type="AlphaFoldDB" id="A0A2I0XCT2"/>
<keyword evidence="1" id="KW-0812">Transmembrane</keyword>
<keyword evidence="1" id="KW-1133">Transmembrane helix</keyword>
<dbReference type="Proteomes" id="UP000233837">
    <property type="component" value="Unassembled WGS sequence"/>
</dbReference>
<dbReference type="FunFam" id="1.10.8.270:FF:000022">
    <property type="entry name" value="Ypt/Rab-GAP domain of gyp1p superfamily protein"/>
    <property type="match status" value="1"/>
</dbReference>
<dbReference type="FunFam" id="1.10.472.80:FF:000014">
    <property type="entry name" value="GTPase-activating protein gyp7 isoform X1"/>
    <property type="match status" value="1"/>
</dbReference>
<dbReference type="PROSITE" id="PS50086">
    <property type="entry name" value="TBC_RABGAP"/>
    <property type="match status" value="1"/>
</dbReference>
<evidence type="ECO:0000256" key="1">
    <source>
        <dbReference type="SAM" id="Phobius"/>
    </source>
</evidence>
<dbReference type="Pfam" id="PF00566">
    <property type="entry name" value="RabGAP-TBC"/>
    <property type="match status" value="1"/>
</dbReference>
<dbReference type="GO" id="GO:0005096">
    <property type="term" value="F:GTPase activator activity"/>
    <property type="evidence" value="ECO:0007669"/>
    <property type="project" value="TreeGrafter"/>
</dbReference>
<organism evidence="3 4">
    <name type="scientific">Dendrobium catenatum</name>
    <dbReference type="NCBI Taxonomy" id="906689"/>
    <lineage>
        <taxon>Eukaryota</taxon>
        <taxon>Viridiplantae</taxon>
        <taxon>Streptophyta</taxon>
        <taxon>Embryophyta</taxon>
        <taxon>Tracheophyta</taxon>
        <taxon>Spermatophyta</taxon>
        <taxon>Magnoliopsida</taxon>
        <taxon>Liliopsida</taxon>
        <taxon>Asparagales</taxon>
        <taxon>Orchidaceae</taxon>
        <taxon>Epidendroideae</taxon>
        <taxon>Malaxideae</taxon>
        <taxon>Dendrobiinae</taxon>
        <taxon>Dendrobium</taxon>
    </lineage>
</organism>
<proteinExistence type="predicted"/>
<dbReference type="SMART" id="SM00164">
    <property type="entry name" value="TBC"/>
    <property type="match status" value="1"/>
</dbReference>
<dbReference type="SUPFAM" id="SSF47923">
    <property type="entry name" value="Ypt/Rab-GAP domain of gyp1p"/>
    <property type="match status" value="2"/>
</dbReference>
<reference evidence="3 4" key="2">
    <citation type="journal article" date="2017" name="Nature">
        <title>The Apostasia genome and the evolution of orchids.</title>
        <authorList>
            <person name="Zhang G.Q."/>
            <person name="Liu K.W."/>
            <person name="Li Z."/>
            <person name="Lohaus R."/>
            <person name="Hsiao Y.Y."/>
            <person name="Niu S.C."/>
            <person name="Wang J.Y."/>
            <person name="Lin Y.C."/>
            <person name="Xu Q."/>
            <person name="Chen L.J."/>
            <person name="Yoshida K."/>
            <person name="Fujiwara S."/>
            <person name="Wang Z.W."/>
            <person name="Zhang Y.Q."/>
            <person name="Mitsuda N."/>
            <person name="Wang M."/>
            <person name="Liu G.H."/>
            <person name="Pecoraro L."/>
            <person name="Huang H.X."/>
            <person name="Xiao X.J."/>
            <person name="Lin M."/>
            <person name="Wu X.Y."/>
            <person name="Wu W.L."/>
            <person name="Chen Y.Y."/>
            <person name="Chang S.B."/>
            <person name="Sakamoto S."/>
            <person name="Ohme-Takagi M."/>
            <person name="Yagi M."/>
            <person name="Zeng S.J."/>
            <person name="Shen C.Y."/>
            <person name="Yeh C.M."/>
            <person name="Luo Y.B."/>
            <person name="Tsai W.C."/>
            <person name="Van de Peer Y."/>
            <person name="Liu Z.J."/>
        </authorList>
    </citation>
    <scope>NUCLEOTIDE SEQUENCE [LARGE SCALE GENOMIC DNA]</scope>
    <source>
        <tissue evidence="3">The whole plant</tissue>
    </source>
</reference>
<feature type="domain" description="Rab-GAP TBC" evidence="2">
    <location>
        <begin position="174"/>
        <end position="528"/>
    </location>
</feature>
<name>A0A2I0XCT2_9ASPA</name>
<evidence type="ECO:0000259" key="2">
    <source>
        <dbReference type="PROSITE" id="PS50086"/>
    </source>
</evidence>
<feature type="transmembrane region" description="Helical" evidence="1">
    <location>
        <begin position="102"/>
        <end position="124"/>
    </location>
</feature>
<dbReference type="PANTHER" id="PTHR22957">
    <property type="entry name" value="TBC1 DOMAIN FAMILY MEMBER GTPASE-ACTIVATING PROTEIN"/>
    <property type="match status" value="1"/>
</dbReference>
<accession>A0A2I0XCT2</accession>
<keyword evidence="1" id="KW-0472">Membrane</keyword>
<evidence type="ECO:0000313" key="3">
    <source>
        <dbReference type="EMBL" id="PKU85709.1"/>
    </source>
</evidence>
<dbReference type="Gene3D" id="1.10.8.270">
    <property type="entry name" value="putative rabgap domain of human tbc1 domain family member 14 like domains"/>
    <property type="match status" value="1"/>
</dbReference>
<sequence>MTPSGGPCLTLLVAGDRPRMHVVVSHRPADRRSFDAKVKTNTAQCLPIDSIPSLTGDRRVPVRDCGGGEGCVESMVVCGWSERSIGCGGGSWGTTAVGSSRWHVGVAVAVTAMAGIALAATFVVSSRRGSLKSPWSRRKRKRVLSHRYWNCLFTPEGKLRDGGFKFLKKVRSGGIDPSIRSEVWPFLLGVYDLNSSALERIAVKAQKRKEYENLRLRCCMLANHSYQGNSLLTIDEIFNEVIPQCNEEPESPRSCEDDTSRFSLFMEGCHGDRPLYDKTPDSASCNLEEGDDEEDKTGIYHVDTLQVETDSSDSESSVEELLGVAEPDHKLTNSGSLAHDTSIRTVEDFTTWQRIIRLDAIRANAEWVIYSPSQAAVSEEVANQSAEAVQLKDYSHLEPCMIYHAARLVAVLEAYAVYDPEIGYCQGMSDLLSPILTVMDEDHEAFWCFVGFMRKARHNFRLDEVGIRRQLAIVSRIIRSKDAQFYGHLEKLQAEDCFFVYRMVVVLFRRELTFEQTVCLWEVMWADQAAIRAGIGRSAWGRIRLRAPPTDDLLLYAIAACVLQRRKLIIERYSSMDEIMRECNSMAGQLDVWKLLDDAHDLIVTLHDKI</sequence>
<reference evidence="3 4" key="1">
    <citation type="journal article" date="2016" name="Sci. Rep.">
        <title>The Dendrobium catenatum Lindl. genome sequence provides insights into polysaccharide synthase, floral development and adaptive evolution.</title>
        <authorList>
            <person name="Zhang G.Q."/>
            <person name="Xu Q."/>
            <person name="Bian C."/>
            <person name="Tsai W.C."/>
            <person name="Yeh C.M."/>
            <person name="Liu K.W."/>
            <person name="Yoshida K."/>
            <person name="Zhang L.S."/>
            <person name="Chang S.B."/>
            <person name="Chen F."/>
            <person name="Shi Y."/>
            <person name="Su Y.Y."/>
            <person name="Zhang Y.Q."/>
            <person name="Chen L.J."/>
            <person name="Yin Y."/>
            <person name="Lin M."/>
            <person name="Huang H."/>
            <person name="Deng H."/>
            <person name="Wang Z.W."/>
            <person name="Zhu S.L."/>
            <person name="Zhao X."/>
            <person name="Deng C."/>
            <person name="Niu S.C."/>
            <person name="Huang J."/>
            <person name="Wang M."/>
            <person name="Liu G.H."/>
            <person name="Yang H.J."/>
            <person name="Xiao X.J."/>
            <person name="Hsiao Y.Y."/>
            <person name="Wu W.L."/>
            <person name="Chen Y.Y."/>
            <person name="Mitsuda N."/>
            <person name="Ohme-Takagi M."/>
            <person name="Luo Y.B."/>
            <person name="Van de Peer Y."/>
            <person name="Liu Z.J."/>
        </authorList>
    </citation>
    <scope>NUCLEOTIDE SEQUENCE [LARGE SCALE GENOMIC DNA]</scope>
    <source>
        <tissue evidence="3">The whole plant</tissue>
    </source>
</reference>
<dbReference type="Gene3D" id="1.10.472.80">
    <property type="entry name" value="Ypt/Rab-GAP domain of gyp1p, domain 3"/>
    <property type="match status" value="1"/>
</dbReference>
<keyword evidence="4" id="KW-1185">Reference proteome</keyword>
<gene>
    <name evidence="3" type="ORF">MA16_Dca003450</name>
</gene>
<dbReference type="PANTHER" id="PTHR22957:SF507">
    <property type="entry name" value="OS08G0547200 PROTEIN"/>
    <property type="match status" value="1"/>
</dbReference>